<evidence type="ECO:0000256" key="14">
    <source>
        <dbReference type="SAM" id="MobiDB-lite"/>
    </source>
</evidence>
<dbReference type="GO" id="GO:0000045">
    <property type="term" value="P:autophagosome assembly"/>
    <property type="evidence" value="ECO:0007669"/>
    <property type="project" value="TreeGrafter"/>
</dbReference>
<dbReference type="Gene3D" id="3.40.50.300">
    <property type="entry name" value="P-loop containing nucleotide triphosphate hydrolases"/>
    <property type="match status" value="1"/>
</dbReference>
<organism evidence="19 20">
    <name type="scientific">Bos mutus</name>
    <name type="common">wild yak</name>
    <dbReference type="NCBI Taxonomy" id="72004"/>
    <lineage>
        <taxon>Eukaryota</taxon>
        <taxon>Metazoa</taxon>
        <taxon>Chordata</taxon>
        <taxon>Craniata</taxon>
        <taxon>Vertebrata</taxon>
        <taxon>Euteleostomi</taxon>
        <taxon>Mammalia</taxon>
        <taxon>Eutheria</taxon>
        <taxon>Laurasiatheria</taxon>
        <taxon>Artiodactyla</taxon>
        <taxon>Ruminantia</taxon>
        <taxon>Pecora</taxon>
        <taxon>Bovidae</taxon>
        <taxon>Bovinae</taxon>
        <taxon>Bos</taxon>
    </lineage>
</organism>
<dbReference type="GO" id="GO:0003924">
    <property type="term" value="F:GTPase activity"/>
    <property type="evidence" value="ECO:0007669"/>
    <property type="project" value="TreeGrafter"/>
</dbReference>
<name>A0A6B0R871_9CETA</name>
<proteinExistence type="inferred from homology"/>
<evidence type="ECO:0000256" key="13">
    <source>
        <dbReference type="PROSITE-ProRule" id="PRU00187"/>
    </source>
</evidence>
<keyword evidence="15" id="KW-1133">Transmembrane helix</keyword>
<feature type="domain" description="SCAN box" evidence="17">
    <location>
        <begin position="94"/>
        <end position="175"/>
    </location>
</feature>
<keyword evidence="6" id="KW-0378">Hydrolase</keyword>
<evidence type="ECO:0000259" key="18">
    <source>
        <dbReference type="PROSITE" id="PS51716"/>
    </source>
</evidence>
<dbReference type="CDD" id="cd07936">
    <property type="entry name" value="SCAN"/>
    <property type="match status" value="1"/>
</dbReference>
<dbReference type="AlphaFoldDB" id="A0A6B0R871"/>
<dbReference type="PROSITE" id="PS50157">
    <property type="entry name" value="ZINC_FINGER_C2H2_2"/>
    <property type="match status" value="1"/>
</dbReference>
<dbReference type="InterPro" id="IPR001909">
    <property type="entry name" value="KRAB"/>
</dbReference>
<comment type="caution">
    <text evidence="19">The sequence shown here is derived from an EMBL/GenBank/DDBJ whole genome shotgun (WGS) entry which is preliminary data.</text>
</comment>
<feature type="region of interest" description="Disordered" evidence="14">
    <location>
        <begin position="411"/>
        <end position="448"/>
    </location>
</feature>
<dbReference type="PROSITE" id="PS00028">
    <property type="entry name" value="ZINC_FINGER_C2H2_1"/>
    <property type="match status" value="1"/>
</dbReference>
<dbReference type="GO" id="GO:0005634">
    <property type="term" value="C:nucleus"/>
    <property type="evidence" value="ECO:0007669"/>
    <property type="project" value="UniProtKB-SubCell"/>
</dbReference>
<feature type="domain" description="C2H2-type" evidence="16">
    <location>
        <begin position="480"/>
        <end position="510"/>
    </location>
</feature>
<dbReference type="SMART" id="SM00431">
    <property type="entry name" value="SCAN"/>
    <property type="match status" value="1"/>
</dbReference>
<dbReference type="Gene3D" id="1.10.4020.10">
    <property type="entry name" value="DNA breaking-rejoining enzymes"/>
    <property type="match status" value="1"/>
</dbReference>
<dbReference type="SUPFAM" id="SSF109640">
    <property type="entry name" value="KRAB domain (Kruppel-associated box)"/>
    <property type="match status" value="1"/>
</dbReference>
<evidence type="ECO:0000256" key="12">
    <source>
        <dbReference type="PROSITE-ProRule" id="PRU00042"/>
    </source>
</evidence>
<evidence type="ECO:0000256" key="15">
    <source>
        <dbReference type="SAM" id="Phobius"/>
    </source>
</evidence>
<evidence type="ECO:0000256" key="8">
    <source>
        <dbReference type="ARBA" id="ARBA00023015"/>
    </source>
</evidence>
<dbReference type="SUPFAM" id="SSF52540">
    <property type="entry name" value="P-loop containing nucleoside triphosphate hydrolases"/>
    <property type="match status" value="1"/>
</dbReference>
<evidence type="ECO:0000256" key="11">
    <source>
        <dbReference type="ARBA" id="ARBA00023163"/>
    </source>
</evidence>
<keyword evidence="2" id="KW-0479">Metal-binding</keyword>
<keyword evidence="10" id="KW-0342">GTP-binding</keyword>
<accession>A0A6B0R871</accession>
<keyword evidence="7" id="KW-0862">Zinc</keyword>
<dbReference type="InterPro" id="IPR030385">
    <property type="entry name" value="G_IRG_dom"/>
</dbReference>
<feature type="transmembrane region" description="Helical" evidence="15">
    <location>
        <begin position="834"/>
        <end position="856"/>
    </location>
</feature>
<evidence type="ECO:0000313" key="19">
    <source>
        <dbReference type="EMBL" id="MXQ83663.1"/>
    </source>
</evidence>
<dbReference type="GO" id="GO:0006355">
    <property type="term" value="P:regulation of DNA-templated transcription"/>
    <property type="evidence" value="ECO:0007669"/>
    <property type="project" value="InterPro"/>
</dbReference>
<evidence type="ECO:0000256" key="4">
    <source>
        <dbReference type="ARBA" id="ARBA00022741"/>
    </source>
</evidence>
<dbReference type="GO" id="GO:0045087">
    <property type="term" value="P:innate immune response"/>
    <property type="evidence" value="ECO:0007669"/>
    <property type="project" value="TreeGrafter"/>
</dbReference>
<feature type="compositionally biased region" description="Acidic residues" evidence="14">
    <location>
        <begin position="190"/>
        <end position="203"/>
    </location>
</feature>
<keyword evidence="15" id="KW-0812">Transmembrane</keyword>
<dbReference type="PROSITE" id="PS51716">
    <property type="entry name" value="G_IRG"/>
    <property type="match status" value="1"/>
</dbReference>
<evidence type="ECO:0000256" key="7">
    <source>
        <dbReference type="ARBA" id="ARBA00022833"/>
    </source>
</evidence>
<dbReference type="Pfam" id="PF02023">
    <property type="entry name" value="SCAN"/>
    <property type="match status" value="1"/>
</dbReference>
<keyword evidence="13" id="KW-0539">Nucleus</keyword>
<keyword evidence="3" id="KW-0677">Repeat</keyword>
<dbReference type="InterPro" id="IPR003309">
    <property type="entry name" value="SCAN_dom"/>
</dbReference>
<dbReference type="GO" id="GO:0035458">
    <property type="term" value="P:cellular response to interferon-beta"/>
    <property type="evidence" value="ECO:0007669"/>
    <property type="project" value="TreeGrafter"/>
</dbReference>
<comment type="similarity">
    <text evidence="1">Belongs to the TRAFAC class dynamin-like GTPase superfamily. IRG family.</text>
</comment>
<dbReference type="PANTHER" id="PTHR32341">
    <property type="entry name" value="INTERFERON-INDUCIBLE GTPASE"/>
    <property type="match status" value="1"/>
</dbReference>
<keyword evidence="5 12" id="KW-0863">Zinc-finger</keyword>
<dbReference type="InterPro" id="IPR027417">
    <property type="entry name" value="P-loop_NTPase"/>
</dbReference>
<dbReference type="CDD" id="cd07765">
    <property type="entry name" value="KRAB_A-box"/>
    <property type="match status" value="1"/>
</dbReference>
<dbReference type="InterPro" id="IPR036051">
    <property type="entry name" value="KRAB_dom_sf"/>
</dbReference>
<dbReference type="EMBL" id="VBQZ03000018">
    <property type="protein sequence ID" value="MXQ83663.1"/>
    <property type="molecule type" value="Genomic_DNA"/>
</dbReference>
<feature type="region of interest" description="Disordered" evidence="14">
    <location>
        <begin position="363"/>
        <end position="386"/>
    </location>
</feature>
<dbReference type="Pfam" id="PF01352">
    <property type="entry name" value="KRAB"/>
    <property type="match status" value="1"/>
</dbReference>
<dbReference type="GO" id="GO:0005525">
    <property type="term" value="F:GTP binding"/>
    <property type="evidence" value="ECO:0007669"/>
    <property type="project" value="UniProtKB-KW"/>
</dbReference>
<keyword evidence="4" id="KW-0547">Nucleotide-binding</keyword>
<feature type="compositionally biased region" description="Polar residues" evidence="14">
    <location>
        <begin position="372"/>
        <end position="386"/>
    </location>
</feature>
<evidence type="ECO:0000259" key="17">
    <source>
        <dbReference type="PROSITE" id="PS50804"/>
    </source>
</evidence>
<evidence type="ECO:0000256" key="2">
    <source>
        <dbReference type="ARBA" id="ARBA00022723"/>
    </source>
</evidence>
<evidence type="ECO:0000256" key="10">
    <source>
        <dbReference type="ARBA" id="ARBA00023134"/>
    </source>
</evidence>
<dbReference type="FunFam" id="1.10.4020.10:FF:000001">
    <property type="entry name" value="zinc finger protein 263 isoform X1"/>
    <property type="match status" value="1"/>
</dbReference>
<reference evidence="19" key="1">
    <citation type="submission" date="2019-10" db="EMBL/GenBank/DDBJ databases">
        <title>The sequence and de novo assembly of the wild yak genome.</title>
        <authorList>
            <person name="Liu Y."/>
        </authorList>
    </citation>
    <scope>NUCLEOTIDE SEQUENCE [LARGE SCALE GENOMIC DNA]</scope>
    <source>
        <strain evidence="19">WY2019</strain>
    </source>
</reference>
<evidence type="ECO:0000256" key="1">
    <source>
        <dbReference type="ARBA" id="ARBA00005429"/>
    </source>
</evidence>
<evidence type="ECO:0000256" key="5">
    <source>
        <dbReference type="ARBA" id="ARBA00022771"/>
    </source>
</evidence>
<evidence type="ECO:0000256" key="9">
    <source>
        <dbReference type="ARBA" id="ARBA00023125"/>
    </source>
</evidence>
<dbReference type="PROSITE" id="PS50804">
    <property type="entry name" value="SCAN_BOX"/>
    <property type="match status" value="1"/>
</dbReference>
<evidence type="ECO:0000256" key="6">
    <source>
        <dbReference type="ARBA" id="ARBA00022801"/>
    </source>
</evidence>
<gene>
    <name evidence="19" type="ORF">E5288_WYG002403</name>
</gene>
<dbReference type="GO" id="GO:0003677">
    <property type="term" value="F:DNA binding"/>
    <property type="evidence" value="ECO:0007669"/>
    <property type="project" value="UniProtKB-KW"/>
</dbReference>
<dbReference type="Pfam" id="PF05049">
    <property type="entry name" value="IIGP"/>
    <property type="match status" value="1"/>
</dbReference>
<evidence type="ECO:0000313" key="20">
    <source>
        <dbReference type="Proteomes" id="UP000322234"/>
    </source>
</evidence>
<dbReference type="SUPFAM" id="SSF47353">
    <property type="entry name" value="Retrovirus capsid dimerization domain-like"/>
    <property type="match status" value="1"/>
</dbReference>
<dbReference type="InterPro" id="IPR007743">
    <property type="entry name" value="Immunity-related_GTPase-like"/>
</dbReference>
<dbReference type="InterPro" id="IPR013087">
    <property type="entry name" value="Znf_C2H2_type"/>
</dbReference>
<feature type="domain" description="IRG-type G" evidence="18">
    <location>
        <begin position="634"/>
        <end position="832"/>
    </location>
</feature>
<keyword evidence="11" id="KW-0804">Transcription</keyword>
<dbReference type="InterPro" id="IPR038269">
    <property type="entry name" value="SCAN_sf"/>
</dbReference>
<feature type="region of interest" description="Disordered" evidence="14">
    <location>
        <begin position="64"/>
        <end position="91"/>
    </location>
</feature>
<comment type="subcellular location">
    <subcellularLocation>
        <location evidence="13">Nucleus</location>
    </subcellularLocation>
</comment>
<dbReference type="PANTHER" id="PTHR32341:SF13">
    <property type="entry name" value="GTP-BINDING PROTEIN"/>
    <property type="match status" value="1"/>
</dbReference>
<protein>
    <submittedName>
        <fullName evidence="19">Uncharacterized protein</fullName>
    </submittedName>
</protein>
<keyword evidence="15" id="KW-0472">Membrane</keyword>
<dbReference type="GO" id="GO:0008270">
    <property type="term" value="F:zinc ion binding"/>
    <property type="evidence" value="ECO:0007669"/>
    <property type="project" value="UniProtKB-KW"/>
</dbReference>
<feature type="compositionally biased region" description="Basic and acidic residues" evidence="14">
    <location>
        <begin position="425"/>
        <end position="435"/>
    </location>
</feature>
<keyword evidence="20" id="KW-1185">Reference proteome</keyword>
<dbReference type="InterPro" id="IPR051515">
    <property type="entry name" value="IRG"/>
</dbReference>
<sequence length="970" mass="108463">MSAGPQSNNSMSSMEHAHFVKVSRARTVTLALKPQDSGLLSSSISGPFQEDLAIEALCPRVLAPKESEEPRKMRSPPGENPSSQGELPNPESSRRLFRRFCYQEAAGPREALHRLWDLCRGWLRPERHTKEQILELLVLEQFLAILPREVQGWVRAQEPESGDQAVSAVEALEREPGRPWQWLKHCEDPVVIDDGDSPPDQEQEQLPAEPHSDLAKSQDAQPIALAQSPGLPSRLSGQLSGDPVLQDTSILQEASLRDAQQVTTFQLPPNRVSPFKDMIFCFSEEDWSLLDPAQTGFYGEFIIGEDCGVSLPPNDAAAQLDLSQGEENEPRVPELQDFQGKDVSQVSYLDFPSLQPFQVEERRKRDELQVPEFQTSQQTVLPQSTCPVGGDAPFPENSLDEEVTIEIVLSSSGDEDSQLGPYCTDEPRSPTEKQHSLPISHRSGIEAADGLELVKKKEQEASGTTGGDSDDLLTKGKAKLRCQCCDCGKVFQRPEHLARHRSNIHMDKSQPFQCRNLLPPSHVHRTHTAQPDQSTMEEENETLTADFILSGLFPNMNYIIQLTGMDPLLLNVIKKNDSKQLASEFLSGYKTLVSEVGGILSQVSLKRILKGFEKGQPKDVADEIQRALQSAENAPQNVAVIGQSGSGKSSFINVLRGIGHEGAGSASVGVVPTTRKKTPYPHPKYPNMTFWDLPGTGTPESLPNPYQEVVGDDNYDYFIIISSSRFSSNNAFLAQKIQEKGKKFYFVRTKVDSDLYNENKSKPRSFNKETVLQQIRDNCLINLSKISKEFDFPKLQETLLQDLPAEKHYTALLLLPNLSESFIQLKRAMIKEKLWLTAFWAAILAFIPLTPFCCGFELSEHERDLKQYQSLFGLDEESVSQIAQNLGTSEQEIYSLMKSTDFNSLVKDDSIIANVKKCAEFVFSVTGLLQSSVFQFYKVYFLHLKFIDTVAEDAKRVLAKIEEMRSGRMK</sequence>
<feature type="region of interest" description="Disordered" evidence="14">
    <location>
        <begin position="189"/>
        <end position="218"/>
    </location>
</feature>
<evidence type="ECO:0000256" key="3">
    <source>
        <dbReference type="ARBA" id="ARBA00022737"/>
    </source>
</evidence>
<dbReference type="FunFam" id="3.40.50.300:FF:000541">
    <property type="entry name" value="Immunity related GTPase M"/>
    <property type="match status" value="1"/>
</dbReference>
<dbReference type="GO" id="GO:0005789">
    <property type="term" value="C:endoplasmic reticulum membrane"/>
    <property type="evidence" value="ECO:0007669"/>
    <property type="project" value="TreeGrafter"/>
</dbReference>
<keyword evidence="9" id="KW-0238">DNA-binding</keyword>
<keyword evidence="8" id="KW-0805">Transcription regulation</keyword>
<evidence type="ECO:0000259" key="16">
    <source>
        <dbReference type="PROSITE" id="PS50157"/>
    </source>
</evidence>
<dbReference type="Proteomes" id="UP000322234">
    <property type="component" value="Unassembled WGS sequence"/>
</dbReference>